<sequence length="84" mass="9422">MSPQNEDTFFFLCVEEGGVSERLGLVCHGDLHVMASYSRAAQQWATFSRVWYVIDANMQPPGKIAAMCATRLQGLHKPVYHAYS</sequence>
<evidence type="ECO:0000313" key="4">
    <source>
        <dbReference type="EMBL" id="KAG8564487.1"/>
    </source>
</evidence>
<proteinExistence type="inferred from homology"/>
<evidence type="ECO:0000256" key="3">
    <source>
        <dbReference type="ARBA" id="ARBA00023274"/>
    </source>
</evidence>
<dbReference type="EMBL" id="WNYA01000007">
    <property type="protein sequence ID" value="KAG8564487.1"/>
    <property type="molecule type" value="Genomic_DNA"/>
</dbReference>
<dbReference type="Pfam" id="PF00572">
    <property type="entry name" value="Ribosomal_L13"/>
    <property type="match status" value="1"/>
</dbReference>
<protein>
    <submittedName>
        <fullName evidence="4">Uncharacterized protein</fullName>
    </submittedName>
</protein>
<evidence type="ECO:0000313" key="5">
    <source>
        <dbReference type="Proteomes" id="UP000824782"/>
    </source>
</evidence>
<dbReference type="Gene3D" id="3.90.1180.10">
    <property type="entry name" value="Ribosomal protein L13"/>
    <property type="match status" value="1"/>
</dbReference>
<feature type="non-terminal residue" evidence="4">
    <location>
        <position position="84"/>
    </location>
</feature>
<evidence type="ECO:0000256" key="1">
    <source>
        <dbReference type="ARBA" id="ARBA00006227"/>
    </source>
</evidence>
<gene>
    <name evidence="4" type="ORF">GDO81_016486</name>
</gene>
<keyword evidence="2" id="KW-0689">Ribosomal protein</keyword>
<comment type="similarity">
    <text evidence="1">Belongs to the universal ribosomal protein uL13 family.</text>
</comment>
<keyword evidence="5" id="KW-1185">Reference proteome</keyword>
<dbReference type="SUPFAM" id="SSF52161">
    <property type="entry name" value="Ribosomal protein L13"/>
    <property type="match status" value="1"/>
</dbReference>
<accession>A0AAV7ATL7</accession>
<organism evidence="4 5">
    <name type="scientific">Engystomops pustulosus</name>
    <name type="common">Tungara frog</name>
    <name type="synonym">Physalaemus pustulosus</name>
    <dbReference type="NCBI Taxonomy" id="76066"/>
    <lineage>
        <taxon>Eukaryota</taxon>
        <taxon>Metazoa</taxon>
        <taxon>Chordata</taxon>
        <taxon>Craniata</taxon>
        <taxon>Vertebrata</taxon>
        <taxon>Euteleostomi</taxon>
        <taxon>Amphibia</taxon>
        <taxon>Batrachia</taxon>
        <taxon>Anura</taxon>
        <taxon>Neobatrachia</taxon>
        <taxon>Hyloidea</taxon>
        <taxon>Leptodactylidae</taxon>
        <taxon>Leiuperinae</taxon>
        <taxon>Engystomops</taxon>
    </lineage>
</organism>
<dbReference type="GO" id="GO:1990904">
    <property type="term" value="C:ribonucleoprotein complex"/>
    <property type="evidence" value="ECO:0007669"/>
    <property type="project" value="UniProtKB-KW"/>
</dbReference>
<dbReference type="InterPro" id="IPR005822">
    <property type="entry name" value="Ribosomal_uL13"/>
</dbReference>
<dbReference type="GO" id="GO:0005840">
    <property type="term" value="C:ribosome"/>
    <property type="evidence" value="ECO:0007669"/>
    <property type="project" value="UniProtKB-KW"/>
</dbReference>
<dbReference type="Proteomes" id="UP000824782">
    <property type="component" value="Unassembled WGS sequence"/>
</dbReference>
<reference evidence="4" key="1">
    <citation type="thesis" date="2020" institute="ProQuest LLC" country="789 East Eisenhower Parkway, Ann Arbor, MI, USA">
        <title>Comparative Genomics and Chromosome Evolution.</title>
        <authorList>
            <person name="Mudd A.B."/>
        </authorList>
    </citation>
    <scope>NUCLEOTIDE SEQUENCE</scope>
    <source>
        <strain evidence="4">237g6f4</strain>
        <tissue evidence="4">Blood</tissue>
    </source>
</reference>
<comment type="caution">
    <text evidence="4">The sequence shown here is derived from an EMBL/GenBank/DDBJ whole genome shotgun (WGS) entry which is preliminary data.</text>
</comment>
<dbReference type="InterPro" id="IPR036899">
    <property type="entry name" value="Ribosomal_uL13_sf"/>
</dbReference>
<name>A0AAV7ATL7_ENGPU</name>
<dbReference type="GO" id="GO:0006412">
    <property type="term" value="P:translation"/>
    <property type="evidence" value="ECO:0007669"/>
    <property type="project" value="InterPro"/>
</dbReference>
<dbReference type="AlphaFoldDB" id="A0AAV7ATL7"/>
<keyword evidence="3" id="KW-0687">Ribonucleoprotein</keyword>
<evidence type="ECO:0000256" key="2">
    <source>
        <dbReference type="ARBA" id="ARBA00022980"/>
    </source>
</evidence>
<dbReference type="GO" id="GO:0003735">
    <property type="term" value="F:structural constituent of ribosome"/>
    <property type="evidence" value="ECO:0007669"/>
    <property type="project" value="InterPro"/>
</dbReference>